<feature type="domain" description="Macro" evidence="2">
    <location>
        <begin position="1"/>
        <end position="164"/>
    </location>
</feature>
<dbReference type="InterPro" id="IPR050892">
    <property type="entry name" value="ADP-ribose_metab_enzymes"/>
</dbReference>
<dbReference type="InterPro" id="IPR043472">
    <property type="entry name" value="Macro_dom-like"/>
</dbReference>
<evidence type="ECO:0000256" key="1">
    <source>
        <dbReference type="ARBA" id="ARBA00035885"/>
    </source>
</evidence>
<comment type="catalytic activity">
    <reaction evidence="1">
        <text>an N-(ADP-alpha-D-ribosyl)-thymidine in DNA + H2O = a thymidine in DNA + ADP-D-ribose</text>
        <dbReference type="Rhea" id="RHEA:71655"/>
        <dbReference type="Rhea" id="RHEA-COMP:13556"/>
        <dbReference type="Rhea" id="RHEA-COMP:18051"/>
        <dbReference type="ChEBI" id="CHEBI:15377"/>
        <dbReference type="ChEBI" id="CHEBI:57967"/>
        <dbReference type="ChEBI" id="CHEBI:137386"/>
        <dbReference type="ChEBI" id="CHEBI:191199"/>
    </reaction>
    <physiologicalReaction direction="left-to-right" evidence="1">
        <dbReference type="Rhea" id="RHEA:71656"/>
    </physiologicalReaction>
</comment>
<protein>
    <recommendedName>
        <fullName evidence="2">Macro domain-containing protein</fullName>
    </recommendedName>
</protein>
<keyword evidence="4" id="KW-1185">Reference proteome</keyword>
<dbReference type="STRING" id="515622.bpr_III069"/>
<dbReference type="PANTHER" id="PTHR12521:SF0">
    <property type="entry name" value="ADP-RIBOSE GLYCOHYDROLASE OARD1"/>
    <property type="match status" value="1"/>
</dbReference>
<dbReference type="AlphaFoldDB" id="E0S2X5"/>
<evidence type="ECO:0000313" key="4">
    <source>
        <dbReference type="Proteomes" id="UP000001299"/>
    </source>
</evidence>
<dbReference type="Gene3D" id="3.40.220.10">
    <property type="entry name" value="Leucine Aminopeptidase, subunit E, domain 1"/>
    <property type="match status" value="1"/>
</dbReference>
<accession>E0S2X5</accession>
<evidence type="ECO:0000313" key="3">
    <source>
        <dbReference type="EMBL" id="ADL35757.1"/>
    </source>
</evidence>
<dbReference type="PROSITE" id="PS51154">
    <property type="entry name" value="MACRO"/>
    <property type="match status" value="1"/>
</dbReference>
<dbReference type="InterPro" id="IPR002589">
    <property type="entry name" value="Macro_dom"/>
</dbReference>
<dbReference type="GO" id="GO:0140291">
    <property type="term" value="P:peptidyl-glutamate ADP-deribosylation"/>
    <property type="evidence" value="ECO:0007669"/>
    <property type="project" value="TreeGrafter"/>
</dbReference>
<evidence type="ECO:0000259" key="2">
    <source>
        <dbReference type="PROSITE" id="PS51154"/>
    </source>
</evidence>
<reference evidence="3 4" key="1">
    <citation type="journal article" date="2010" name="PLoS ONE">
        <title>The glycobiome of the rumen bacterium Butyrivibrio proteoclasticus B316(T) highlights adaptation to a polysaccharide-rich environment.</title>
        <authorList>
            <person name="Kelly W.J."/>
            <person name="Leahy S.C."/>
            <person name="Altermann E."/>
            <person name="Yeoman C.J."/>
            <person name="Dunne J.C."/>
            <person name="Kong Z."/>
            <person name="Pacheco D.M."/>
            <person name="Li D."/>
            <person name="Noel S.J."/>
            <person name="Moon C.D."/>
            <person name="Cookson A.L."/>
            <person name="Attwood G.T."/>
        </authorList>
    </citation>
    <scope>NUCLEOTIDE SEQUENCE [LARGE SCALE GENOMIC DNA]</scope>
    <source>
        <strain evidence="4">ATCC 51982 / DSM 14932 / B316</strain>
    </source>
</reference>
<gene>
    <name evidence="3" type="ordered locus">bpr_III069</name>
</gene>
<sequence length="164" mass="18121">MVKEIVGDLLRQPVDIVAHQTNCAGKMGAGVALAIKKQLLTSDAYEKYKSICKEQGSDLLGKTQLLEAPDGRIIANCFGENIPTGKGRDTDYDALMHSIAKVRNYAKRSDPMLSVGVPGLIGCGLAGGDWRIVRDMLYKLFGGEGEPDLYICYLDEKEYRKWNY</sequence>
<dbReference type="SUPFAM" id="SSF52949">
    <property type="entry name" value="Macro domain-like"/>
    <property type="match status" value="1"/>
</dbReference>
<dbReference type="Proteomes" id="UP000001299">
    <property type="component" value="Chromosome 2"/>
</dbReference>
<dbReference type="HOGENOM" id="CLU_054419_3_1_9"/>
<dbReference type="KEGG" id="bpb:bpr_III069"/>
<organism evidence="3 4">
    <name type="scientific">Butyrivibrio proteoclasticus (strain ATCC 51982 / DSM 14932 / B316)</name>
    <name type="common">Clostridium proteoclasticum</name>
    <dbReference type="NCBI Taxonomy" id="515622"/>
    <lineage>
        <taxon>Bacteria</taxon>
        <taxon>Bacillati</taxon>
        <taxon>Bacillota</taxon>
        <taxon>Clostridia</taxon>
        <taxon>Lachnospirales</taxon>
        <taxon>Lachnospiraceae</taxon>
        <taxon>Butyrivibrio</taxon>
    </lineage>
</organism>
<dbReference type="PANTHER" id="PTHR12521">
    <property type="entry name" value="PROTEIN C6ORF130"/>
    <property type="match status" value="1"/>
</dbReference>
<name>E0S2X5_BUTPB</name>
<proteinExistence type="predicted"/>
<dbReference type="eggNOG" id="COG2110">
    <property type="taxonomic scope" value="Bacteria"/>
</dbReference>
<dbReference type="Pfam" id="PF01661">
    <property type="entry name" value="Macro"/>
    <property type="match status" value="1"/>
</dbReference>
<dbReference type="EMBL" id="CP001811">
    <property type="protein sequence ID" value="ADL35757.1"/>
    <property type="molecule type" value="Genomic_DNA"/>
</dbReference>